<comment type="catalytic activity">
    <reaction evidence="7">
        <text>L-threonyl-[protein] + ATP = O-phospho-L-threonyl-[protein] + ADP + H(+)</text>
        <dbReference type="Rhea" id="RHEA:46608"/>
        <dbReference type="Rhea" id="RHEA-COMP:11060"/>
        <dbReference type="Rhea" id="RHEA-COMP:11605"/>
        <dbReference type="ChEBI" id="CHEBI:15378"/>
        <dbReference type="ChEBI" id="CHEBI:30013"/>
        <dbReference type="ChEBI" id="CHEBI:30616"/>
        <dbReference type="ChEBI" id="CHEBI:61977"/>
        <dbReference type="ChEBI" id="CHEBI:456216"/>
        <dbReference type="EC" id="2.7.11.1"/>
    </reaction>
</comment>
<dbReference type="PANTHER" id="PTHR47634">
    <property type="entry name" value="PROTEIN KINASE DOMAIN-CONTAINING PROTEIN-RELATED"/>
    <property type="match status" value="1"/>
</dbReference>
<evidence type="ECO:0000313" key="9">
    <source>
        <dbReference type="EMBL" id="KAL0961265.1"/>
    </source>
</evidence>
<evidence type="ECO:0000256" key="7">
    <source>
        <dbReference type="ARBA" id="ARBA00047899"/>
    </source>
</evidence>
<dbReference type="EMBL" id="JASNQZ010000001">
    <property type="protein sequence ID" value="KAL0961265.1"/>
    <property type="molecule type" value="Genomic_DNA"/>
</dbReference>
<organism evidence="9 10">
    <name type="scientific">Hohenbuehelia grisea</name>
    <dbReference type="NCBI Taxonomy" id="104357"/>
    <lineage>
        <taxon>Eukaryota</taxon>
        <taxon>Fungi</taxon>
        <taxon>Dikarya</taxon>
        <taxon>Basidiomycota</taxon>
        <taxon>Agaricomycotina</taxon>
        <taxon>Agaricomycetes</taxon>
        <taxon>Agaricomycetidae</taxon>
        <taxon>Agaricales</taxon>
        <taxon>Pleurotineae</taxon>
        <taxon>Pleurotaceae</taxon>
        <taxon>Hohenbuehelia</taxon>
    </lineage>
</organism>
<dbReference type="InterPro" id="IPR051334">
    <property type="entry name" value="SRPK"/>
</dbReference>
<gene>
    <name evidence="9" type="ORF">HGRIS_006228</name>
</gene>
<keyword evidence="4" id="KW-0547">Nucleotide-binding</keyword>
<dbReference type="Proteomes" id="UP001556367">
    <property type="component" value="Unassembled WGS sequence"/>
</dbReference>
<evidence type="ECO:0000256" key="6">
    <source>
        <dbReference type="ARBA" id="ARBA00022840"/>
    </source>
</evidence>
<dbReference type="EC" id="2.7.11.1" evidence="1"/>
<keyword evidence="2" id="KW-0723">Serine/threonine-protein kinase</keyword>
<accession>A0ABR3JZ77</accession>
<evidence type="ECO:0000313" key="10">
    <source>
        <dbReference type="Proteomes" id="UP001556367"/>
    </source>
</evidence>
<dbReference type="SUPFAM" id="SSF56112">
    <property type="entry name" value="Protein kinase-like (PK-like)"/>
    <property type="match status" value="1"/>
</dbReference>
<evidence type="ECO:0000256" key="5">
    <source>
        <dbReference type="ARBA" id="ARBA00022777"/>
    </source>
</evidence>
<protein>
    <recommendedName>
        <fullName evidence="1">non-specific serine/threonine protein kinase</fullName>
        <ecNumber evidence="1">2.7.11.1</ecNumber>
    </recommendedName>
</protein>
<sequence>MLELITGKRVFDLRSKDGLTPTQLHLFLMSELLGPFPPEFIAGCSKRDTFFDAHGKLLHQPTVRQDDSISERLSRSRWQGDILQTSAFIGRMLTIDPKQRPSASELLEDSWFQSEY</sequence>
<evidence type="ECO:0000256" key="3">
    <source>
        <dbReference type="ARBA" id="ARBA00022679"/>
    </source>
</evidence>
<evidence type="ECO:0000256" key="1">
    <source>
        <dbReference type="ARBA" id="ARBA00012513"/>
    </source>
</evidence>
<keyword evidence="5" id="KW-0418">Kinase</keyword>
<keyword evidence="3" id="KW-0808">Transferase</keyword>
<comment type="caution">
    <text evidence="9">The sequence shown here is derived from an EMBL/GenBank/DDBJ whole genome shotgun (WGS) entry which is preliminary data.</text>
</comment>
<keyword evidence="6" id="KW-0067">ATP-binding</keyword>
<comment type="catalytic activity">
    <reaction evidence="8">
        <text>L-seryl-[protein] + ATP = O-phospho-L-seryl-[protein] + ADP + H(+)</text>
        <dbReference type="Rhea" id="RHEA:17989"/>
        <dbReference type="Rhea" id="RHEA-COMP:9863"/>
        <dbReference type="Rhea" id="RHEA-COMP:11604"/>
        <dbReference type="ChEBI" id="CHEBI:15378"/>
        <dbReference type="ChEBI" id="CHEBI:29999"/>
        <dbReference type="ChEBI" id="CHEBI:30616"/>
        <dbReference type="ChEBI" id="CHEBI:83421"/>
        <dbReference type="ChEBI" id="CHEBI:456216"/>
        <dbReference type="EC" id="2.7.11.1"/>
    </reaction>
</comment>
<name>A0ABR3JZ77_9AGAR</name>
<dbReference type="PANTHER" id="PTHR47634:SF9">
    <property type="entry name" value="PROTEIN KINASE DOMAIN-CONTAINING PROTEIN-RELATED"/>
    <property type="match status" value="1"/>
</dbReference>
<dbReference type="Gene3D" id="1.10.510.10">
    <property type="entry name" value="Transferase(Phosphotransferase) domain 1"/>
    <property type="match status" value="1"/>
</dbReference>
<reference evidence="10" key="1">
    <citation type="submission" date="2024-06" db="EMBL/GenBank/DDBJ databases">
        <title>Multi-omics analyses provide insights into the biosynthesis of the anticancer antibiotic pleurotin in Hohenbuehelia grisea.</title>
        <authorList>
            <person name="Weaver J.A."/>
            <person name="Alberti F."/>
        </authorList>
    </citation>
    <scope>NUCLEOTIDE SEQUENCE [LARGE SCALE GENOMIC DNA]</scope>
    <source>
        <strain evidence="10">T-177</strain>
    </source>
</reference>
<dbReference type="InterPro" id="IPR011009">
    <property type="entry name" value="Kinase-like_dom_sf"/>
</dbReference>
<evidence type="ECO:0000256" key="8">
    <source>
        <dbReference type="ARBA" id="ARBA00048679"/>
    </source>
</evidence>
<keyword evidence="10" id="KW-1185">Reference proteome</keyword>
<evidence type="ECO:0000256" key="2">
    <source>
        <dbReference type="ARBA" id="ARBA00022527"/>
    </source>
</evidence>
<evidence type="ECO:0000256" key="4">
    <source>
        <dbReference type="ARBA" id="ARBA00022741"/>
    </source>
</evidence>
<proteinExistence type="predicted"/>